<dbReference type="VEuPathDB" id="FungiDB:GMDG_03228"/>
<evidence type="ECO:0000256" key="1">
    <source>
        <dbReference type="ARBA" id="ARBA00023002"/>
    </source>
</evidence>
<evidence type="ECO:0000313" key="2">
    <source>
        <dbReference type="EMBL" id="OAF63168.1"/>
    </source>
</evidence>
<dbReference type="PANTHER" id="PTHR35870:SF1">
    <property type="entry name" value="PROTEIN, PUTATIVE (AFU_ORTHOLOGUE AFUA_5G03330)-RELATED"/>
    <property type="match status" value="1"/>
</dbReference>
<dbReference type="OrthoDB" id="10004862at2759"/>
<dbReference type="PANTHER" id="PTHR35870">
    <property type="entry name" value="PROTEIN, PUTATIVE (AFU_ORTHOLOGUE AFUA_5G03330)-RELATED"/>
    <property type="match status" value="1"/>
</dbReference>
<dbReference type="EMBL" id="KV441386">
    <property type="protein sequence ID" value="OAF63168.1"/>
    <property type="molecule type" value="Genomic_DNA"/>
</dbReference>
<dbReference type="GO" id="GO:0016491">
    <property type="term" value="F:oxidoreductase activity"/>
    <property type="evidence" value="ECO:0007669"/>
    <property type="project" value="UniProtKB-KW"/>
</dbReference>
<sequence length="482" mass="54611">MSYIYHAVPRSISRSIALGNATKFKPIYSGSIYYQERNITMATSRKVQLFPEDAAVFSLAKPSLESAQTASRILQENHEKYNLFFNEQGFHNHIVHQVLTLYGLGAPPDVIEAHYKANTSYQMKPKPLREENVKSMSEPEGFKKFLGNTKYTHDYIEFFQRELEAKSVEAVLQEYLFSRSELAEDLLARLYGGFLHPLIHLGFGLEFKQPVIVAEALAEAAVHDIWLKPFFIGAEKLAKESKTSKTLSQLVVDVDSDEKLKASPRWADGNKIRDGILKRAPQEMINHASKYHVPLDQLAQKTAEMMDATIFYTAAAQHPPKVIKIDFFFMHCVNSSIFWPTFNALSWISDENKCRLLEWKGRLDLAMYVSRGTPPLLKEEIEAYTTETGKDVTWDQLGERLYKIKNDDGHAVKLLRALGTAEQVCKGLEGGKVRKGQWLGIGRMVVDSVEAVQGSDQSPWARSVGFDKAWDDVKERPAKSTL</sequence>
<evidence type="ECO:0008006" key="3">
    <source>
        <dbReference type="Google" id="ProtNLM"/>
    </source>
</evidence>
<gene>
    <name evidence="2" type="ORF">VC83_00437</name>
</gene>
<keyword evidence="1" id="KW-0560">Oxidoreductase</keyword>
<dbReference type="Proteomes" id="UP000077154">
    <property type="component" value="Unassembled WGS sequence"/>
</dbReference>
<proteinExistence type="predicted"/>
<dbReference type="InterPro" id="IPR025337">
    <property type="entry name" value="Questin_oxidase-like"/>
</dbReference>
<protein>
    <recommendedName>
        <fullName evidence="3">HypA-like protein</fullName>
    </recommendedName>
</protein>
<dbReference type="GeneID" id="36283534"/>
<organism evidence="2">
    <name type="scientific">Pseudogymnoascus destructans</name>
    <dbReference type="NCBI Taxonomy" id="655981"/>
    <lineage>
        <taxon>Eukaryota</taxon>
        <taxon>Fungi</taxon>
        <taxon>Dikarya</taxon>
        <taxon>Ascomycota</taxon>
        <taxon>Pezizomycotina</taxon>
        <taxon>Leotiomycetes</taxon>
        <taxon>Thelebolales</taxon>
        <taxon>Thelebolaceae</taxon>
        <taxon>Pseudogymnoascus</taxon>
    </lineage>
</organism>
<dbReference type="RefSeq" id="XP_024328438.1">
    <property type="nucleotide sequence ID" value="XM_024464130.1"/>
</dbReference>
<accession>A0A177AMA5</accession>
<dbReference type="eggNOG" id="ENOG502S69W">
    <property type="taxonomic scope" value="Eukaryota"/>
</dbReference>
<name>A0A177AMA5_9PEZI</name>
<dbReference type="AlphaFoldDB" id="A0A177AMA5"/>
<dbReference type="Pfam" id="PF14027">
    <property type="entry name" value="Questin_oxidase"/>
    <property type="match status" value="1"/>
</dbReference>
<reference evidence="2" key="1">
    <citation type="submission" date="2016-03" db="EMBL/GenBank/DDBJ databases">
        <title>Updated assembly of Pseudogymnoascus destructans, the fungus causing white-nose syndrome of bats.</title>
        <authorList>
            <person name="Palmer J.M."/>
            <person name="Drees K.P."/>
            <person name="Foster J.T."/>
            <person name="Lindner D.L."/>
        </authorList>
    </citation>
    <scope>NUCLEOTIDE SEQUENCE [LARGE SCALE GENOMIC DNA]</scope>
    <source>
        <strain evidence="2">20631-21</strain>
    </source>
</reference>